<gene>
    <name evidence="1" type="ORF">COCVIDRAFT_114534</name>
</gene>
<protein>
    <submittedName>
        <fullName evidence="1">Uncharacterized protein</fullName>
    </submittedName>
</protein>
<dbReference type="GeneID" id="26250571"/>
<proteinExistence type="predicted"/>
<reference evidence="1 2" key="1">
    <citation type="journal article" date="2013" name="PLoS Genet.">
        <title>Comparative genome structure, secondary metabolite, and effector coding capacity across Cochliobolus pathogens.</title>
        <authorList>
            <person name="Condon B.J."/>
            <person name="Leng Y."/>
            <person name="Wu D."/>
            <person name="Bushley K.E."/>
            <person name="Ohm R.A."/>
            <person name="Otillar R."/>
            <person name="Martin J."/>
            <person name="Schackwitz W."/>
            <person name="Grimwood J."/>
            <person name="MohdZainudin N."/>
            <person name="Xue C."/>
            <person name="Wang R."/>
            <person name="Manning V.A."/>
            <person name="Dhillon B."/>
            <person name="Tu Z.J."/>
            <person name="Steffenson B.J."/>
            <person name="Salamov A."/>
            <person name="Sun H."/>
            <person name="Lowry S."/>
            <person name="LaButti K."/>
            <person name="Han J."/>
            <person name="Copeland A."/>
            <person name="Lindquist E."/>
            <person name="Barry K."/>
            <person name="Schmutz J."/>
            <person name="Baker S.E."/>
            <person name="Ciuffetti L.M."/>
            <person name="Grigoriev I.V."/>
            <person name="Zhong S."/>
            <person name="Turgeon B.G."/>
        </authorList>
    </citation>
    <scope>NUCLEOTIDE SEQUENCE [LARGE SCALE GENOMIC DNA]</scope>
    <source>
        <strain evidence="1 2">FI3</strain>
    </source>
</reference>
<dbReference type="RefSeq" id="XP_014550810.1">
    <property type="nucleotide sequence ID" value="XM_014695324.1"/>
</dbReference>
<dbReference type="HOGENOM" id="CLU_2454387_0_0_1"/>
<accession>W7EAV6</accession>
<name>W7EAV6_BIPV3</name>
<organism evidence="1 2">
    <name type="scientific">Bipolaris victoriae (strain FI3)</name>
    <name type="common">Victoria blight of oats agent</name>
    <name type="synonym">Cochliobolus victoriae</name>
    <dbReference type="NCBI Taxonomy" id="930091"/>
    <lineage>
        <taxon>Eukaryota</taxon>
        <taxon>Fungi</taxon>
        <taxon>Dikarya</taxon>
        <taxon>Ascomycota</taxon>
        <taxon>Pezizomycotina</taxon>
        <taxon>Dothideomycetes</taxon>
        <taxon>Pleosporomycetidae</taxon>
        <taxon>Pleosporales</taxon>
        <taxon>Pleosporineae</taxon>
        <taxon>Pleosporaceae</taxon>
        <taxon>Bipolaris</taxon>
    </lineage>
</organism>
<evidence type="ECO:0000313" key="1">
    <source>
        <dbReference type="EMBL" id="EUN21232.1"/>
    </source>
</evidence>
<dbReference type="AlphaFoldDB" id="W7EAV6"/>
<keyword evidence="2" id="KW-1185">Reference proteome</keyword>
<sequence>MDRVGAEDVVDAVETWGTRVGEVRCSLFPSSLSIWVPLHILHGRGQRVGGGGVSVEEHKKLQAVSGRVQAKIDHRVGGGHAGARHVLVD</sequence>
<dbReference type="EMBL" id="KI968857">
    <property type="protein sequence ID" value="EUN21232.1"/>
    <property type="molecule type" value="Genomic_DNA"/>
</dbReference>
<evidence type="ECO:0000313" key="2">
    <source>
        <dbReference type="Proteomes" id="UP000054337"/>
    </source>
</evidence>
<dbReference type="Proteomes" id="UP000054337">
    <property type="component" value="Unassembled WGS sequence"/>
</dbReference>